<dbReference type="OrthoDB" id="1200950at2"/>
<sequence length="149" mass="16984">MIYSYTKPKHGITNVLAILLFVNFFLRISEDFSWRSILYFAIAVVLLTSEGVQLDVVKKRYRKTIAISNFHFGKWHSLVNVEKVIIESAKNLANRGEHKVNDLLVQVSFDNQILRVYSTVNHSYAHNTAAEISTALNVSIVDKTTENVI</sequence>
<keyword evidence="1" id="KW-0812">Transmembrane</keyword>
<name>A0A256A1B7_9FLAO</name>
<feature type="transmembrane region" description="Helical" evidence="1">
    <location>
        <begin position="12"/>
        <end position="30"/>
    </location>
</feature>
<accession>A0A256A1B7</accession>
<feature type="transmembrane region" description="Helical" evidence="1">
    <location>
        <begin position="36"/>
        <end position="57"/>
    </location>
</feature>
<evidence type="ECO:0000313" key="3">
    <source>
        <dbReference type="Proteomes" id="UP000216035"/>
    </source>
</evidence>
<protein>
    <submittedName>
        <fullName evidence="2">Uncharacterized protein</fullName>
    </submittedName>
</protein>
<keyword evidence="1" id="KW-1133">Transmembrane helix</keyword>
<keyword evidence="3" id="KW-1185">Reference proteome</keyword>
<comment type="caution">
    <text evidence="2">The sequence shown here is derived from an EMBL/GenBank/DDBJ whole genome shotgun (WGS) entry which is preliminary data.</text>
</comment>
<dbReference type="RefSeq" id="WP_094485454.1">
    <property type="nucleotide sequence ID" value="NZ_NOXX01000156.1"/>
</dbReference>
<dbReference type="Proteomes" id="UP000216035">
    <property type="component" value="Unassembled WGS sequence"/>
</dbReference>
<keyword evidence="1" id="KW-0472">Membrane</keyword>
<dbReference type="AlphaFoldDB" id="A0A256A1B7"/>
<reference evidence="2 3" key="1">
    <citation type="submission" date="2017-07" db="EMBL/GenBank/DDBJ databases">
        <title>Flavobacterium cyanobacteriorum sp. nov., isolated from cyanobacterial aggregates in a eutrophic lake.</title>
        <authorList>
            <person name="Cai H."/>
        </authorList>
    </citation>
    <scope>NUCLEOTIDE SEQUENCE [LARGE SCALE GENOMIC DNA]</scope>
    <source>
        <strain evidence="2 3">TH167</strain>
    </source>
</reference>
<dbReference type="EMBL" id="NOXX01000156">
    <property type="protein sequence ID" value="OYQ46850.1"/>
    <property type="molecule type" value="Genomic_DNA"/>
</dbReference>
<gene>
    <name evidence="2" type="ORF">CHX27_03880</name>
</gene>
<evidence type="ECO:0000313" key="2">
    <source>
        <dbReference type="EMBL" id="OYQ46850.1"/>
    </source>
</evidence>
<evidence type="ECO:0000256" key="1">
    <source>
        <dbReference type="SAM" id="Phobius"/>
    </source>
</evidence>
<proteinExistence type="predicted"/>
<organism evidence="2 3">
    <name type="scientific">Flavobacterium aurantiibacter</name>
    <dbReference type="NCBI Taxonomy" id="2023067"/>
    <lineage>
        <taxon>Bacteria</taxon>
        <taxon>Pseudomonadati</taxon>
        <taxon>Bacteroidota</taxon>
        <taxon>Flavobacteriia</taxon>
        <taxon>Flavobacteriales</taxon>
        <taxon>Flavobacteriaceae</taxon>
        <taxon>Flavobacterium</taxon>
    </lineage>
</organism>